<dbReference type="InterPro" id="IPR018966">
    <property type="entry name" value="VTC_domain"/>
</dbReference>
<gene>
    <name evidence="2" type="ORF">COV10_02020</name>
</gene>
<reference evidence="2 3" key="1">
    <citation type="submission" date="2017-09" db="EMBL/GenBank/DDBJ databases">
        <title>Depth-based differentiation of microbial function through sediment-hosted aquifers and enrichment of novel symbionts in the deep terrestrial subsurface.</title>
        <authorList>
            <person name="Probst A.J."/>
            <person name="Ladd B."/>
            <person name="Jarett J.K."/>
            <person name="Geller-Mcgrath D.E."/>
            <person name="Sieber C.M."/>
            <person name="Emerson J.B."/>
            <person name="Anantharaman K."/>
            <person name="Thomas B.C."/>
            <person name="Malmstrom R."/>
            <person name="Stieglmeier M."/>
            <person name="Klingl A."/>
            <person name="Woyke T."/>
            <person name="Ryan C.M."/>
            <person name="Banfield J.F."/>
        </authorList>
    </citation>
    <scope>NUCLEOTIDE SEQUENCE [LARGE SCALE GENOMIC DNA]</scope>
    <source>
        <strain evidence="2">CG10_big_fil_rev_8_21_14_0_10_51_16</strain>
    </source>
</reference>
<organism evidence="2 3">
    <name type="scientific">Candidatus Vogelbacteria bacterium CG10_big_fil_rev_8_21_14_0_10_51_16</name>
    <dbReference type="NCBI Taxonomy" id="1975045"/>
    <lineage>
        <taxon>Bacteria</taxon>
        <taxon>Candidatus Vogeliibacteriota</taxon>
    </lineage>
</organism>
<dbReference type="Gene3D" id="3.20.100.30">
    <property type="entry name" value="VTC, catalytic tunnel domain"/>
    <property type="match status" value="1"/>
</dbReference>
<proteinExistence type="predicted"/>
<protein>
    <recommendedName>
        <fullName evidence="1">VTC domain-containing protein</fullName>
    </recommendedName>
</protein>
<comment type="caution">
    <text evidence="2">The sequence shown here is derived from an EMBL/GenBank/DDBJ whole genome shotgun (WGS) entry which is preliminary data.</text>
</comment>
<dbReference type="EMBL" id="PCYI01000014">
    <property type="protein sequence ID" value="PIR44962.1"/>
    <property type="molecule type" value="Genomic_DNA"/>
</dbReference>
<sequence length="235" mass="27483">MLRFLNHLKPEVFEHERKFVLPTELIHETERRLRYNPAFFREINMPIRVKSCYFDTLDLGYYWGNVDGMGRRLKVRVRSYATSNQDTEVLPELLTSPRLEYKVKMNTQRTKIAHGCPHGDAMPTFDALWRHLQQCASMPAIMREHLMTLHPTAVIDYHRRYFRSLDGTLRLTVDTDIIYSSPNANRRVKVETSVLELKYARSAEASATRAAEHLRLRISRNSKYINAMNALGQSL</sequence>
<name>A0A2H0REH8_9BACT</name>
<dbReference type="InterPro" id="IPR042267">
    <property type="entry name" value="VTC_sf"/>
</dbReference>
<evidence type="ECO:0000313" key="3">
    <source>
        <dbReference type="Proteomes" id="UP000228767"/>
    </source>
</evidence>
<evidence type="ECO:0000259" key="1">
    <source>
        <dbReference type="Pfam" id="PF09359"/>
    </source>
</evidence>
<dbReference type="AlphaFoldDB" id="A0A2H0REH8"/>
<dbReference type="GO" id="GO:0006799">
    <property type="term" value="P:polyphosphate biosynthetic process"/>
    <property type="evidence" value="ECO:0007669"/>
    <property type="project" value="UniProtKB-ARBA"/>
</dbReference>
<accession>A0A2H0REH8</accession>
<dbReference type="Proteomes" id="UP000228767">
    <property type="component" value="Unassembled WGS sequence"/>
</dbReference>
<feature type="domain" description="VTC" evidence="1">
    <location>
        <begin position="14"/>
        <end position="231"/>
    </location>
</feature>
<dbReference type="Pfam" id="PF09359">
    <property type="entry name" value="VTC"/>
    <property type="match status" value="1"/>
</dbReference>
<evidence type="ECO:0000313" key="2">
    <source>
        <dbReference type="EMBL" id="PIR44962.1"/>
    </source>
</evidence>